<feature type="transmembrane region" description="Helical" evidence="3">
    <location>
        <begin position="195"/>
        <end position="218"/>
    </location>
</feature>
<proteinExistence type="predicted"/>
<feature type="transmembrane region" description="Helical" evidence="3">
    <location>
        <begin position="12"/>
        <end position="32"/>
    </location>
</feature>
<dbReference type="RefSeq" id="WP_087618096.1">
    <property type="nucleotide sequence ID" value="NZ_JAFBEY010000008.1"/>
</dbReference>
<dbReference type="PANTHER" id="PTHR32089:SF112">
    <property type="entry name" value="LYSOZYME-LIKE PROTEIN-RELATED"/>
    <property type="match status" value="1"/>
</dbReference>
<keyword evidence="3" id="KW-0472">Membrane</keyword>
<keyword evidence="3" id="KW-1133">Transmembrane helix</keyword>
<dbReference type="SUPFAM" id="SSF58104">
    <property type="entry name" value="Methyl-accepting chemotaxis protein (MCP) signaling domain"/>
    <property type="match status" value="1"/>
</dbReference>
<evidence type="ECO:0000256" key="1">
    <source>
        <dbReference type="ARBA" id="ARBA00023224"/>
    </source>
</evidence>
<evidence type="ECO:0000256" key="2">
    <source>
        <dbReference type="PROSITE-ProRule" id="PRU00284"/>
    </source>
</evidence>
<dbReference type="Pfam" id="PF00015">
    <property type="entry name" value="MCPsignal"/>
    <property type="match status" value="1"/>
</dbReference>
<evidence type="ECO:0000259" key="4">
    <source>
        <dbReference type="PROSITE" id="PS50111"/>
    </source>
</evidence>
<organism evidence="5 6">
    <name type="scientific">Solibacillus kalamii</name>
    <dbReference type="NCBI Taxonomy" id="1748298"/>
    <lineage>
        <taxon>Bacteria</taxon>
        <taxon>Bacillati</taxon>
        <taxon>Bacillota</taxon>
        <taxon>Bacilli</taxon>
        <taxon>Bacillales</taxon>
        <taxon>Caryophanaceae</taxon>
        <taxon>Solibacillus</taxon>
    </lineage>
</organism>
<dbReference type="PROSITE" id="PS50111">
    <property type="entry name" value="CHEMOTAXIS_TRANSDUC_2"/>
    <property type="match status" value="1"/>
</dbReference>
<keyword evidence="3" id="KW-0812">Transmembrane</keyword>
<keyword evidence="1 2" id="KW-0807">Transducer</keyword>
<gene>
    <name evidence="5" type="ORF">CBM15_14755</name>
</gene>
<dbReference type="CDD" id="cd11386">
    <property type="entry name" value="MCP_signal"/>
    <property type="match status" value="1"/>
</dbReference>
<accession>A0ABX3ZFH7</accession>
<protein>
    <submittedName>
        <fullName evidence="5">Chemotaxis protein</fullName>
    </submittedName>
</protein>
<dbReference type="SUPFAM" id="SSF103190">
    <property type="entry name" value="Sensory domain-like"/>
    <property type="match status" value="1"/>
</dbReference>
<dbReference type="Proteomes" id="UP000196594">
    <property type="component" value="Unassembled WGS sequence"/>
</dbReference>
<comment type="caution">
    <text evidence="5">The sequence shown here is derived from an EMBL/GenBank/DDBJ whole genome shotgun (WGS) entry which is preliminary data.</text>
</comment>
<feature type="domain" description="Methyl-accepting transducer" evidence="4">
    <location>
        <begin position="296"/>
        <end position="532"/>
    </location>
</feature>
<dbReference type="Gene3D" id="1.10.287.950">
    <property type="entry name" value="Methyl-accepting chemotaxis protein"/>
    <property type="match status" value="1"/>
</dbReference>
<name>A0ABX3ZFH7_9BACL</name>
<evidence type="ECO:0000256" key="3">
    <source>
        <dbReference type="SAM" id="Phobius"/>
    </source>
</evidence>
<evidence type="ECO:0000313" key="5">
    <source>
        <dbReference type="EMBL" id="OUZ38040.1"/>
    </source>
</evidence>
<keyword evidence="6" id="KW-1185">Reference proteome</keyword>
<dbReference type="PANTHER" id="PTHR32089">
    <property type="entry name" value="METHYL-ACCEPTING CHEMOTAXIS PROTEIN MCPB"/>
    <property type="match status" value="1"/>
</dbReference>
<dbReference type="Gene3D" id="6.10.340.10">
    <property type="match status" value="1"/>
</dbReference>
<dbReference type="EMBL" id="NHNT01000011">
    <property type="protein sequence ID" value="OUZ38040.1"/>
    <property type="molecule type" value="Genomic_DNA"/>
</dbReference>
<dbReference type="SMART" id="SM00283">
    <property type="entry name" value="MA"/>
    <property type="match status" value="1"/>
</dbReference>
<evidence type="ECO:0000313" key="6">
    <source>
        <dbReference type="Proteomes" id="UP000196594"/>
    </source>
</evidence>
<sequence length="582" mass="63930">MKRMDKLGSRIILMIGSIFAVILLLTVIMLQYNSARSVQSSVKERTIEVASNIVKYIDVQKYEQLIEKPSENATYWELREQLNELREYNGVMYAYTYFVPEENGEISFLVDGMPADDTENAGKLGDPSGSTKYEHIERVIEDGQYASDLLSSDFGEYITGIVPIKNDAGETIAYLGVDIDASYISSLTENVAKEIVPLIALIFIIIFIVALIGIYTYIRRALSPLQTLNKAAENLASGDIVESQALLDKLSFKTNNEVTAFAKNFQSSLVELSATFQVLKERTDGLGEVVDLIETSTERVNTSNEKMVENIATISHSGTLQQISNNEVNAAMNEMAIGIQKLADTFNEIAEVSSDMTSLVEVGAQSSGKVVDQIQGVEKSVENTAKLVKEMGQNFHSIKEMVTVITNISDQTNLLALNAAIEAARAGEAGKGFAVVADEVKKLAEMSRSSAEEISDHLQNFSHITDRLLVEIDLTTTDVKEGTMAVGEIGQRLNQILNSVVNVNNRIQDDSAVVEQMSAGAEQILASTEEMSRLVNDTSDYAKHLALASDEQTLVVDDLTKAVEELDSHSQQVVLEMNKFKI</sequence>
<dbReference type="InterPro" id="IPR004089">
    <property type="entry name" value="MCPsignal_dom"/>
</dbReference>
<reference evidence="5 6" key="1">
    <citation type="journal article" date="2017" name="Int. J. Syst. Evol. Microbiol.">
        <title>Solibacillus kalamii sp. nov., isolated from a high-efficiency particulate arrestance filter system used in the International Space Station.</title>
        <authorList>
            <person name="Checinska Sielaff A."/>
            <person name="Kumar R.M."/>
            <person name="Pal D."/>
            <person name="Mayilraj S."/>
            <person name="Venkateswaran K."/>
        </authorList>
    </citation>
    <scope>NUCLEOTIDE SEQUENCE [LARGE SCALE GENOMIC DNA]</scope>
    <source>
        <strain evidence="5 6">ISSFR-015</strain>
    </source>
</reference>
<dbReference type="InterPro" id="IPR029151">
    <property type="entry name" value="Sensor-like_sf"/>
</dbReference>